<protein>
    <recommendedName>
        <fullName evidence="4">Malonyl CoA-acyl carrier protein transacylase</fullName>
        <ecNumber evidence="4">2.3.1.39</ecNumber>
    </recommendedName>
</protein>
<evidence type="ECO:0000313" key="8">
    <source>
        <dbReference type="Proteomes" id="UP000326912"/>
    </source>
</evidence>
<evidence type="ECO:0000256" key="2">
    <source>
        <dbReference type="ARBA" id="ARBA00023315"/>
    </source>
</evidence>
<dbReference type="InterPro" id="IPR024925">
    <property type="entry name" value="Malonyl_CoA-ACP_transAc"/>
</dbReference>
<dbReference type="EMBL" id="BKZW01000001">
    <property type="protein sequence ID" value="GER88475.1"/>
    <property type="molecule type" value="Genomic_DNA"/>
</dbReference>
<dbReference type="Gene3D" id="3.30.70.250">
    <property type="entry name" value="Malonyl-CoA ACP transacylase, ACP-binding"/>
    <property type="match status" value="1"/>
</dbReference>
<name>A0A5J4KKS6_9CHLR</name>
<sequence length="341" mass="35705">MTTQVAFLFPGQGSQKVGMGADVFAASAAAKEVFTTFDETLGFSLSTLCFQGPEETLRSTINAQPAIVAVSLAYLAAFQEALSPQNSSWSTPLIPSYTAGHSVGECTALVAAGAIDVPGVAYLVRERGRLMHEEEEHCPGGMAAIIGMDVEALQQICQEVSQQSHGEDGNAERHPGFGQVVLANYNAPGQIVISGEQHALEAACALARDRGAKRAIPLSVSGAFHSPVMQPAATKLATSIAATQLREATYPIIGNIAALPMTSAADIRSELAQQIAESVQWIRTIEYLSAQGVNTFFEIGPGQALAGMIKRIVKGATIINIGSVAEIEKAVAKVQDLGLLA</sequence>
<evidence type="ECO:0000256" key="3">
    <source>
        <dbReference type="ARBA" id="ARBA00048462"/>
    </source>
</evidence>
<evidence type="ECO:0000256" key="5">
    <source>
        <dbReference type="PIRSR" id="PIRSR000446-1"/>
    </source>
</evidence>
<comment type="similarity">
    <text evidence="4">Belongs to the fabD family.</text>
</comment>
<dbReference type="SUPFAM" id="SSF52151">
    <property type="entry name" value="FabD/lysophospholipase-like"/>
    <property type="match status" value="1"/>
</dbReference>
<comment type="caution">
    <text evidence="7">The sequence shown here is derived from an EMBL/GenBank/DDBJ whole genome shotgun (WGS) entry which is preliminary data.</text>
</comment>
<dbReference type="SUPFAM" id="SSF55048">
    <property type="entry name" value="Probable ACP-binding domain of malonyl-CoA ACP transacylase"/>
    <property type="match status" value="1"/>
</dbReference>
<evidence type="ECO:0000256" key="1">
    <source>
        <dbReference type="ARBA" id="ARBA00022679"/>
    </source>
</evidence>
<keyword evidence="8" id="KW-1185">Reference proteome</keyword>
<feature type="active site" evidence="5">
    <location>
        <position position="102"/>
    </location>
</feature>
<dbReference type="Proteomes" id="UP000326912">
    <property type="component" value="Unassembled WGS sequence"/>
</dbReference>
<feature type="domain" description="Malonyl-CoA:ACP transacylase (MAT)" evidence="6">
    <location>
        <begin position="8"/>
        <end position="326"/>
    </location>
</feature>
<dbReference type="EC" id="2.3.1.39" evidence="4"/>
<dbReference type="InterPro" id="IPR001227">
    <property type="entry name" value="Ac_transferase_dom_sf"/>
</dbReference>
<dbReference type="PANTHER" id="PTHR42681:SF1">
    <property type="entry name" value="MALONYL-COA-ACYL CARRIER PROTEIN TRANSACYLASE, MITOCHONDRIAL"/>
    <property type="match status" value="1"/>
</dbReference>
<dbReference type="NCBIfam" id="TIGR00128">
    <property type="entry name" value="fabD"/>
    <property type="match status" value="1"/>
</dbReference>
<dbReference type="InterPro" id="IPR014043">
    <property type="entry name" value="Acyl_transferase_dom"/>
</dbReference>
<dbReference type="InterPro" id="IPR016035">
    <property type="entry name" value="Acyl_Trfase/lysoPLipase"/>
</dbReference>
<reference evidence="7 8" key="1">
    <citation type="submission" date="2019-10" db="EMBL/GenBank/DDBJ databases">
        <title>Dictyobacter vulcani sp. nov., within the class Ktedonobacteria, isolated from soil of volcanic Mt. Zao.</title>
        <authorList>
            <person name="Zheng Y."/>
            <person name="Wang C.M."/>
            <person name="Sakai Y."/>
            <person name="Abe K."/>
            <person name="Yokota A."/>
            <person name="Yabe S."/>
        </authorList>
    </citation>
    <scope>NUCLEOTIDE SEQUENCE [LARGE SCALE GENOMIC DNA]</scope>
    <source>
        <strain evidence="7 8">W12</strain>
    </source>
</reference>
<keyword evidence="1 4" id="KW-0808">Transferase</keyword>
<dbReference type="RefSeq" id="WP_151756376.1">
    <property type="nucleotide sequence ID" value="NZ_BKZW01000001.1"/>
</dbReference>
<dbReference type="Gene3D" id="3.40.366.10">
    <property type="entry name" value="Malonyl-Coenzyme A Acyl Carrier Protein, domain 2"/>
    <property type="match status" value="1"/>
</dbReference>
<comment type="catalytic activity">
    <reaction evidence="3 4">
        <text>holo-[ACP] + malonyl-CoA = malonyl-[ACP] + CoA</text>
        <dbReference type="Rhea" id="RHEA:41792"/>
        <dbReference type="Rhea" id="RHEA-COMP:9623"/>
        <dbReference type="Rhea" id="RHEA-COMP:9685"/>
        <dbReference type="ChEBI" id="CHEBI:57287"/>
        <dbReference type="ChEBI" id="CHEBI:57384"/>
        <dbReference type="ChEBI" id="CHEBI:64479"/>
        <dbReference type="ChEBI" id="CHEBI:78449"/>
        <dbReference type="EC" id="2.3.1.39"/>
    </reaction>
</comment>
<dbReference type="PIRSF" id="PIRSF000446">
    <property type="entry name" value="Mct"/>
    <property type="match status" value="1"/>
</dbReference>
<evidence type="ECO:0000256" key="4">
    <source>
        <dbReference type="PIRNR" id="PIRNR000446"/>
    </source>
</evidence>
<dbReference type="GO" id="GO:0004314">
    <property type="term" value="F:[acyl-carrier-protein] S-malonyltransferase activity"/>
    <property type="evidence" value="ECO:0007669"/>
    <property type="project" value="UniProtKB-EC"/>
</dbReference>
<dbReference type="AlphaFoldDB" id="A0A5J4KKS6"/>
<dbReference type="SMART" id="SM00827">
    <property type="entry name" value="PKS_AT"/>
    <property type="match status" value="1"/>
</dbReference>
<organism evidence="7 8">
    <name type="scientific">Dictyobacter vulcani</name>
    <dbReference type="NCBI Taxonomy" id="2607529"/>
    <lineage>
        <taxon>Bacteria</taxon>
        <taxon>Bacillati</taxon>
        <taxon>Chloroflexota</taxon>
        <taxon>Ktedonobacteria</taxon>
        <taxon>Ktedonobacterales</taxon>
        <taxon>Dictyobacteraceae</taxon>
        <taxon>Dictyobacter</taxon>
    </lineage>
</organism>
<keyword evidence="2 4" id="KW-0012">Acyltransferase</keyword>
<dbReference type="Pfam" id="PF00698">
    <property type="entry name" value="Acyl_transf_1"/>
    <property type="match status" value="1"/>
</dbReference>
<feature type="active site" evidence="5">
    <location>
        <position position="225"/>
    </location>
</feature>
<dbReference type="InterPro" id="IPR016036">
    <property type="entry name" value="Malonyl_transacylase_ACP-bd"/>
</dbReference>
<gene>
    <name evidence="7" type="ORF">KDW_26370</name>
</gene>
<dbReference type="PANTHER" id="PTHR42681">
    <property type="entry name" value="MALONYL-COA-ACYL CARRIER PROTEIN TRANSACYLASE, MITOCHONDRIAL"/>
    <property type="match status" value="1"/>
</dbReference>
<proteinExistence type="inferred from homology"/>
<dbReference type="GO" id="GO:0005829">
    <property type="term" value="C:cytosol"/>
    <property type="evidence" value="ECO:0007669"/>
    <property type="project" value="TreeGrafter"/>
</dbReference>
<accession>A0A5J4KKS6</accession>
<dbReference type="FunFam" id="3.30.70.250:FF:000001">
    <property type="entry name" value="Malonyl CoA-acyl carrier protein transacylase"/>
    <property type="match status" value="1"/>
</dbReference>
<dbReference type="GO" id="GO:0006633">
    <property type="term" value="P:fatty acid biosynthetic process"/>
    <property type="evidence" value="ECO:0007669"/>
    <property type="project" value="TreeGrafter"/>
</dbReference>
<dbReference type="InterPro" id="IPR050858">
    <property type="entry name" value="Mal-CoA-ACP_Trans/PKS_FabD"/>
</dbReference>
<evidence type="ECO:0000313" key="7">
    <source>
        <dbReference type="EMBL" id="GER88475.1"/>
    </source>
</evidence>
<evidence type="ECO:0000259" key="6">
    <source>
        <dbReference type="SMART" id="SM00827"/>
    </source>
</evidence>
<dbReference type="InterPro" id="IPR004410">
    <property type="entry name" value="Malonyl_CoA-ACP_transAc_FabD"/>
</dbReference>